<proteinExistence type="predicted"/>
<dbReference type="EMBL" id="BMAV01028027">
    <property type="protein sequence ID" value="GFS64350.1"/>
    <property type="molecule type" value="Genomic_DNA"/>
</dbReference>
<keyword evidence="3" id="KW-1185">Reference proteome</keyword>
<feature type="region of interest" description="Disordered" evidence="1">
    <location>
        <begin position="1"/>
        <end position="41"/>
    </location>
</feature>
<protein>
    <submittedName>
        <fullName evidence="2">Uncharacterized protein</fullName>
    </submittedName>
</protein>
<gene>
    <name evidence="2" type="ORF">TNIN_430311</name>
</gene>
<dbReference type="AlphaFoldDB" id="A0A8X6IWW3"/>
<evidence type="ECO:0000313" key="2">
    <source>
        <dbReference type="EMBL" id="GFS64350.1"/>
    </source>
</evidence>
<comment type="caution">
    <text evidence="2">The sequence shown here is derived from an EMBL/GenBank/DDBJ whole genome shotgun (WGS) entry which is preliminary data.</text>
</comment>
<sequence>MERRLQTTLRPRHAHPPEAGSSEDPQVIWGPRSGARMGRGPGAPPLCLWGRHGLSKTVRSEALIDYLTITGQASGLEAFSRSPTRW</sequence>
<organism evidence="2 3">
    <name type="scientific">Trichonephila inaurata madagascariensis</name>
    <dbReference type="NCBI Taxonomy" id="2747483"/>
    <lineage>
        <taxon>Eukaryota</taxon>
        <taxon>Metazoa</taxon>
        <taxon>Ecdysozoa</taxon>
        <taxon>Arthropoda</taxon>
        <taxon>Chelicerata</taxon>
        <taxon>Arachnida</taxon>
        <taxon>Araneae</taxon>
        <taxon>Araneomorphae</taxon>
        <taxon>Entelegynae</taxon>
        <taxon>Araneoidea</taxon>
        <taxon>Nephilidae</taxon>
        <taxon>Trichonephila</taxon>
        <taxon>Trichonephila inaurata</taxon>
    </lineage>
</organism>
<evidence type="ECO:0000313" key="3">
    <source>
        <dbReference type="Proteomes" id="UP000886998"/>
    </source>
</evidence>
<reference evidence="2" key="1">
    <citation type="submission" date="2020-08" db="EMBL/GenBank/DDBJ databases">
        <title>Multicomponent nature underlies the extraordinary mechanical properties of spider dragline silk.</title>
        <authorList>
            <person name="Kono N."/>
            <person name="Nakamura H."/>
            <person name="Mori M."/>
            <person name="Yoshida Y."/>
            <person name="Ohtoshi R."/>
            <person name="Malay A.D."/>
            <person name="Moran D.A.P."/>
            <person name="Tomita M."/>
            <person name="Numata K."/>
            <person name="Arakawa K."/>
        </authorList>
    </citation>
    <scope>NUCLEOTIDE SEQUENCE</scope>
</reference>
<name>A0A8X6IWW3_9ARAC</name>
<dbReference type="Proteomes" id="UP000886998">
    <property type="component" value="Unassembled WGS sequence"/>
</dbReference>
<evidence type="ECO:0000256" key="1">
    <source>
        <dbReference type="SAM" id="MobiDB-lite"/>
    </source>
</evidence>
<accession>A0A8X6IWW3</accession>